<dbReference type="EMBL" id="CP012034">
    <property type="protein sequence ID" value="AKP66916.1"/>
    <property type="molecule type" value="Genomic_DNA"/>
</dbReference>
<dbReference type="GO" id="GO:0016020">
    <property type="term" value="C:membrane"/>
    <property type="evidence" value="ECO:0007669"/>
    <property type="project" value="UniProtKB-SubCell"/>
</dbReference>
<dbReference type="GO" id="GO:0009403">
    <property type="term" value="P:toxin biosynthetic process"/>
    <property type="evidence" value="ECO:0007669"/>
    <property type="project" value="InterPro"/>
</dbReference>
<dbReference type="PANTHER" id="PTHR37306:SF1">
    <property type="entry name" value="COLICIN V PRODUCTION PROTEIN"/>
    <property type="match status" value="1"/>
</dbReference>
<evidence type="ECO:0000313" key="6">
    <source>
        <dbReference type="EMBL" id="AKP66916.1"/>
    </source>
</evidence>
<dbReference type="Proteomes" id="UP000036106">
    <property type="component" value="Chromosome"/>
</dbReference>
<keyword evidence="4 5" id="KW-0472">Membrane</keyword>
<proteinExistence type="predicted"/>
<evidence type="ECO:0000256" key="3">
    <source>
        <dbReference type="ARBA" id="ARBA00022989"/>
    </source>
</evidence>
<dbReference type="Pfam" id="PF02674">
    <property type="entry name" value="Colicin_V"/>
    <property type="match status" value="1"/>
</dbReference>
<protein>
    <submittedName>
        <fullName evidence="6">Colicin V production protein CvpA</fullName>
    </submittedName>
</protein>
<dbReference type="PANTHER" id="PTHR37306">
    <property type="entry name" value="COLICIN V PRODUCTION PROTEIN"/>
    <property type="match status" value="1"/>
</dbReference>
<dbReference type="PATRIC" id="fig|1007676.4.peg.955"/>
<organism evidence="6 7">
    <name type="scientific">Companilactobacillus ginsenosidimutans</name>
    <dbReference type="NCBI Taxonomy" id="1007676"/>
    <lineage>
        <taxon>Bacteria</taxon>
        <taxon>Bacillati</taxon>
        <taxon>Bacillota</taxon>
        <taxon>Bacilli</taxon>
        <taxon>Lactobacillales</taxon>
        <taxon>Lactobacillaceae</taxon>
        <taxon>Companilactobacillus</taxon>
    </lineage>
</organism>
<evidence type="ECO:0000256" key="2">
    <source>
        <dbReference type="ARBA" id="ARBA00022692"/>
    </source>
</evidence>
<dbReference type="InterPro" id="IPR003825">
    <property type="entry name" value="Colicin-V_CvpA"/>
</dbReference>
<dbReference type="RefSeq" id="WP_048703864.1">
    <property type="nucleotide sequence ID" value="NZ_CP012034.1"/>
</dbReference>
<accession>A0A0H4QIS0</accession>
<feature type="transmembrane region" description="Helical" evidence="5">
    <location>
        <begin position="116"/>
        <end position="140"/>
    </location>
</feature>
<sequence length="180" mass="20202">MLSLLIVLFLVYGFYMGARRGLTMQAFYTIGYALFFALAVASFRFLGPKFEMIVPYPSANLGSEFAFFSTKVGMGLDDAFYRAFAFIFVCFIGWVVMRFAGLYFRRLTYVPMPNDINLLSGGILGLIVTYVTIFMILLIMAMVPVPGIQHTLDHSFIASAMIEASPFISKWIPSLWIASV</sequence>
<name>A0A0H4QIS0_9LACO</name>
<evidence type="ECO:0000313" key="7">
    <source>
        <dbReference type="Proteomes" id="UP000036106"/>
    </source>
</evidence>
<evidence type="ECO:0000256" key="5">
    <source>
        <dbReference type="SAM" id="Phobius"/>
    </source>
</evidence>
<keyword evidence="2 5" id="KW-0812">Transmembrane</keyword>
<keyword evidence="7" id="KW-1185">Reference proteome</keyword>
<comment type="subcellular location">
    <subcellularLocation>
        <location evidence="1">Membrane</location>
        <topology evidence="1">Multi-pass membrane protein</topology>
    </subcellularLocation>
</comment>
<dbReference type="AlphaFoldDB" id="A0A0H4QIS0"/>
<dbReference type="KEGG" id="lgn:ABM34_04815"/>
<feature type="transmembrane region" description="Helical" evidence="5">
    <location>
        <begin position="79"/>
        <end position="104"/>
    </location>
</feature>
<feature type="transmembrane region" description="Helical" evidence="5">
    <location>
        <begin position="29"/>
        <end position="47"/>
    </location>
</feature>
<evidence type="ECO:0000256" key="1">
    <source>
        <dbReference type="ARBA" id="ARBA00004141"/>
    </source>
</evidence>
<dbReference type="STRING" id="1007676.ABM34_04815"/>
<evidence type="ECO:0000256" key="4">
    <source>
        <dbReference type="ARBA" id="ARBA00023136"/>
    </source>
</evidence>
<gene>
    <name evidence="6" type="ORF">ABM34_04815</name>
</gene>
<reference evidence="7" key="1">
    <citation type="submission" date="2015-07" db="EMBL/GenBank/DDBJ databases">
        <title>Lactobacillus ginsenosidimutans/EMML 3141/ whole genome sequencing.</title>
        <authorList>
            <person name="Kim M.K."/>
            <person name="Im W.-T."/>
            <person name="Srinivasan S."/>
            <person name="Lee J.-J."/>
        </authorList>
    </citation>
    <scope>NUCLEOTIDE SEQUENCE [LARGE SCALE GENOMIC DNA]</scope>
    <source>
        <strain evidence="7">EMML 3041</strain>
    </source>
</reference>
<dbReference type="OrthoDB" id="1809613at2"/>
<keyword evidence="3 5" id="KW-1133">Transmembrane helix</keyword>